<evidence type="ECO:0000256" key="11">
    <source>
        <dbReference type="HAMAP-Rule" id="MF_00244"/>
    </source>
</evidence>
<evidence type="ECO:0000256" key="7">
    <source>
        <dbReference type="ARBA" id="ARBA00022741"/>
    </source>
</evidence>
<dbReference type="EMBL" id="JAYDYW010000004">
    <property type="protein sequence ID" value="MEE1672636.1"/>
    <property type="molecule type" value="Genomic_DNA"/>
</dbReference>
<gene>
    <name evidence="11 13" type="primary">nadD</name>
    <name evidence="13" type="ORF">SNR37_002039</name>
</gene>
<reference evidence="14" key="1">
    <citation type="submission" date="2023-07" db="EMBL/GenBank/DDBJ databases">
        <title>Draft genome sequence of Agarivorans aestuarii strain ZMCS4, a CAZymes producing bacteria isolated from the marine brown algae Clodostephus spongiosus.</title>
        <authorList>
            <person name="Lorente B."/>
            <person name="Cabral C."/>
            <person name="Frias J."/>
            <person name="Faria J."/>
            <person name="Toubarro D."/>
        </authorList>
    </citation>
    <scope>NUCLEOTIDE SEQUENCE [LARGE SCALE GENOMIC DNA]</scope>
    <source>
        <strain evidence="14">ZMCS4</strain>
    </source>
</reference>
<dbReference type="Proteomes" id="UP001310248">
    <property type="component" value="Unassembled WGS sequence"/>
</dbReference>
<evidence type="ECO:0000256" key="6">
    <source>
        <dbReference type="ARBA" id="ARBA00022695"/>
    </source>
</evidence>
<dbReference type="EC" id="2.7.7.18" evidence="11"/>
<protein>
    <recommendedName>
        <fullName evidence="11">Probable nicotinate-nucleotide adenylyltransferase</fullName>
        <ecNumber evidence="11">2.7.7.18</ecNumber>
    </recommendedName>
    <alternativeName>
        <fullName evidence="11">Deamido-NAD(+) diphosphorylase</fullName>
    </alternativeName>
    <alternativeName>
        <fullName evidence="11">Deamido-NAD(+) pyrophosphorylase</fullName>
    </alternativeName>
    <alternativeName>
        <fullName evidence="11">Nicotinate mononucleotide adenylyltransferase</fullName>
        <shortName evidence="11">NaMN adenylyltransferase</shortName>
    </alternativeName>
</protein>
<comment type="pathway">
    <text evidence="2 11">Cofactor biosynthesis; NAD(+) biosynthesis; deamido-NAD(+) from nicotinate D-ribonucleotide: step 1/1.</text>
</comment>
<comment type="similarity">
    <text evidence="3 11">Belongs to the NadD family.</text>
</comment>
<keyword evidence="5 11" id="KW-0808">Transferase</keyword>
<dbReference type="Gene3D" id="3.40.50.620">
    <property type="entry name" value="HUPs"/>
    <property type="match status" value="1"/>
</dbReference>
<keyword evidence="9 11" id="KW-0520">NAD</keyword>
<proteinExistence type="inferred from homology"/>
<dbReference type="Pfam" id="PF01467">
    <property type="entry name" value="CTP_transf_like"/>
    <property type="match status" value="1"/>
</dbReference>
<evidence type="ECO:0000313" key="14">
    <source>
        <dbReference type="Proteomes" id="UP001310248"/>
    </source>
</evidence>
<accession>A0ABU7FZN4</accession>
<dbReference type="PANTHER" id="PTHR39321:SF3">
    <property type="entry name" value="PHOSPHOPANTETHEINE ADENYLYLTRANSFERASE"/>
    <property type="match status" value="1"/>
</dbReference>
<dbReference type="HAMAP" id="MF_00244">
    <property type="entry name" value="NaMN_adenylyltr"/>
    <property type="match status" value="1"/>
</dbReference>
<keyword evidence="4 11" id="KW-0662">Pyridine nucleotide biosynthesis</keyword>
<evidence type="ECO:0000256" key="4">
    <source>
        <dbReference type="ARBA" id="ARBA00022642"/>
    </source>
</evidence>
<evidence type="ECO:0000256" key="10">
    <source>
        <dbReference type="ARBA" id="ARBA00048721"/>
    </source>
</evidence>
<evidence type="ECO:0000313" key="13">
    <source>
        <dbReference type="EMBL" id="MEE1672636.1"/>
    </source>
</evidence>
<comment type="function">
    <text evidence="1 11">Catalyzes the reversible adenylation of nicotinate mononucleotide (NaMN) to nicotinic acid adenine dinucleotide (NaAD).</text>
</comment>
<feature type="domain" description="Cytidyltransferase-like" evidence="12">
    <location>
        <begin position="5"/>
        <end position="182"/>
    </location>
</feature>
<dbReference type="InterPro" id="IPR004821">
    <property type="entry name" value="Cyt_trans-like"/>
</dbReference>
<dbReference type="NCBIfam" id="NF000839">
    <property type="entry name" value="PRK00071.1-1"/>
    <property type="match status" value="1"/>
</dbReference>
<dbReference type="InterPro" id="IPR014729">
    <property type="entry name" value="Rossmann-like_a/b/a_fold"/>
</dbReference>
<keyword evidence="8 11" id="KW-0067">ATP-binding</keyword>
<evidence type="ECO:0000259" key="12">
    <source>
        <dbReference type="Pfam" id="PF01467"/>
    </source>
</evidence>
<evidence type="ECO:0000256" key="5">
    <source>
        <dbReference type="ARBA" id="ARBA00022679"/>
    </source>
</evidence>
<keyword evidence="14" id="KW-1185">Reference proteome</keyword>
<dbReference type="InterPro" id="IPR005248">
    <property type="entry name" value="NadD/NMNAT"/>
</dbReference>
<evidence type="ECO:0000256" key="9">
    <source>
        <dbReference type="ARBA" id="ARBA00023027"/>
    </source>
</evidence>
<dbReference type="GO" id="GO:0004515">
    <property type="term" value="F:nicotinate-nucleotide adenylyltransferase activity"/>
    <property type="evidence" value="ECO:0007669"/>
    <property type="project" value="UniProtKB-EC"/>
</dbReference>
<organism evidence="13 14">
    <name type="scientific">Agarivorans aestuarii</name>
    <dbReference type="NCBI Taxonomy" id="1563703"/>
    <lineage>
        <taxon>Bacteria</taxon>
        <taxon>Pseudomonadati</taxon>
        <taxon>Pseudomonadota</taxon>
        <taxon>Gammaproteobacteria</taxon>
        <taxon>Alteromonadales</taxon>
        <taxon>Alteromonadaceae</taxon>
        <taxon>Agarivorans</taxon>
    </lineage>
</organism>
<dbReference type="SUPFAM" id="SSF52374">
    <property type="entry name" value="Nucleotidylyl transferase"/>
    <property type="match status" value="1"/>
</dbReference>
<dbReference type="RefSeq" id="WP_329774087.1">
    <property type="nucleotide sequence ID" value="NZ_JAYDYW010000004.1"/>
</dbReference>
<keyword evidence="7 11" id="KW-0547">Nucleotide-binding</keyword>
<evidence type="ECO:0000256" key="1">
    <source>
        <dbReference type="ARBA" id="ARBA00002324"/>
    </source>
</evidence>
<dbReference type="CDD" id="cd02165">
    <property type="entry name" value="NMNAT"/>
    <property type="match status" value="1"/>
</dbReference>
<dbReference type="PANTHER" id="PTHR39321">
    <property type="entry name" value="NICOTINATE-NUCLEOTIDE ADENYLYLTRANSFERASE-RELATED"/>
    <property type="match status" value="1"/>
</dbReference>
<evidence type="ECO:0000256" key="8">
    <source>
        <dbReference type="ARBA" id="ARBA00022840"/>
    </source>
</evidence>
<comment type="catalytic activity">
    <reaction evidence="10 11">
        <text>nicotinate beta-D-ribonucleotide + ATP + H(+) = deamido-NAD(+) + diphosphate</text>
        <dbReference type="Rhea" id="RHEA:22860"/>
        <dbReference type="ChEBI" id="CHEBI:15378"/>
        <dbReference type="ChEBI" id="CHEBI:30616"/>
        <dbReference type="ChEBI" id="CHEBI:33019"/>
        <dbReference type="ChEBI" id="CHEBI:57502"/>
        <dbReference type="ChEBI" id="CHEBI:58437"/>
        <dbReference type="EC" id="2.7.7.18"/>
    </reaction>
</comment>
<evidence type="ECO:0000256" key="3">
    <source>
        <dbReference type="ARBA" id="ARBA00009014"/>
    </source>
</evidence>
<sequence>MLKLFFGGSFDPIHLGHIVSAQQLLDATHATDITLLPNALSPLKEKQFSAARHRKQLLELALSDYPQLNIDWREVERGGHSYTCDTLKQLAGEYPHQALGFVMGLDSFNHLDKWRDWQTLCDYAHLIVIARPGYHLHVSEQLNQWLEAKQCKDVSELSAHNNGKVYFCQLQEMDMSSSEIRQLLQNQLGLDLLKNQLSEKVLDYILQHKLYGA</sequence>
<comment type="caution">
    <text evidence="13">The sequence shown here is derived from an EMBL/GenBank/DDBJ whole genome shotgun (WGS) entry which is preliminary data.</text>
</comment>
<evidence type="ECO:0000256" key="2">
    <source>
        <dbReference type="ARBA" id="ARBA00005019"/>
    </source>
</evidence>
<name>A0ABU7FZN4_9ALTE</name>
<keyword evidence="6 11" id="KW-0548">Nucleotidyltransferase</keyword>
<dbReference type="NCBIfam" id="TIGR00482">
    <property type="entry name" value="nicotinate (nicotinamide) nucleotide adenylyltransferase"/>
    <property type="match status" value="1"/>
</dbReference>